<keyword evidence="4 5" id="KW-0012">Acyltransferase</keyword>
<dbReference type="GO" id="GO:0006535">
    <property type="term" value="P:cysteine biosynthetic process from serine"/>
    <property type="evidence" value="ECO:0007669"/>
    <property type="project" value="InterPro"/>
</dbReference>
<dbReference type="InterPro" id="IPR005881">
    <property type="entry name" value="Ser_O-AcTrfase"/>
</dbReference>
<sequence>MSEGRPGVWRLIREDRSAQREGFWAQGFWALAVYRLSHRRLAMRQGLVRRLWGGWAKLAGKAVEWLCGISLPEETTIGRRLRIEHFGGIIVHSATVIGDDCLLRQNVTLGNRSEARPLDAPVLGDRVQVGAGAVILGAVRIGDDAIIGANAVVLIDVPAGGVAVGNPARLIR</sequence>
<evidence type="ECO:0000256" key="1">
    <source>
        <dbReference type="ARBA" id="ARBA00007274"/>
    </source>
</evidence>
<dbReference type="OrthoDB" id="9815592at2"/>
<evidence type="ECO:0000313" key="6">
    <source>
        <dbReference type="EMBL" id="KEQ54258.1"/>
    </source>
</evidence>
<dbReference type="PROSITE" id="PS00101">
    <property type="entry name" value="HEXAPEP_TRANSFERASES"/>
    <property type="match status" value="1"/>
</dbReference>
<gene>
    <name evidence="6" type="ORF">BV95_01548</name>
</gene>
<evidence type="ECO:0000256" key="4">
    <source>
        <dbReference type="ARBA" id="ARBA00023315"/>
    </source>
</evidence>
<dbReference type="GO" id="GO:0009001">
    <property type="term" value="F:serine O-acetyltransferase activity"/>
    <property type="evidence" value="ECO:0007669"/>
    <property type="project" value="UniProtKB-EC"/>
</dbReference>
<dbReference type="eggNOG" id="COG1045">
    <property type="taxonomic scope" value="Bacteria"/>
</dbReference>
<dbReference type="RefSeq" id="WP_037449568.1">
    <property type="nucleotide sequence ID" value="NZ_JFHR01000012.1"/>
</dbReference>
<dbReference type="Pfam" id="PF00132">
    <property type="entry name" value="Hexapep"/>
    <property type="match status" value="1"/>
</dbReference>
<dbReference type="PATRIC" id="fig|46429.4.peg.1512"/>
<evidence type="ECO:0000256" key="5">
    <source>
        <dbReference type="PIRNR" id="PIRNR000441"/>
    </source>
</evidence>
<dbReference type="InterPro" id="IPR045304">
    <property type="entry name" value="LbH_SAT"/>
</dbReference>
<dbReference type="PIRSF" id="PIRSF000441">
    <property type="entry name" value="CysE"/>
    <property type="match status" value="1"/>
</dbReference>
<reference evidence="6 7" key="1">
    <citation type="submission" date="2014-02" db="EMBL/GenBank/DDBJ databases">
        <title>Whole genome sequence of Sphingobium chlorophenolicum NBRC 16172.</title>
        <authorList>
            <person name="Gan H.M."/>
            <person name="Gan H.Y."/>
            <person name="Chew T.H."/>
            <person name="Savka M.A."/>
        </authorList>
    </citation>
    <scope>NUCLEOTIDE SEQUENCE [LARGE SCALE GENOMIC DNA]</scope>
    <source>
        <strain evidence="6 7">NBRC 16172</strain>
    </source>
</reference>
<evidence type="ECO:0000256" key="3">
    <source>
        <dbReference type="ARBA" id="ARBA00022737"/>
    </source>
</evidence>
<comment type="similarity">
    <text evidence="1 5">Belongs to the transferase hexapeptide repeat family.</text>
</comment>
<dbReference type="AlphaFoldDB" id="A0A081RGD5"/>
<keyword evidence="3" id="KW-0677">Repeat</keyword>
<dbReference type="CDD" id="cd03354">
    <property type="entry name" value="LbH_SAT"/>
    <property type="match status" value="1"/>
</dbReference>
<protein>
    <recommendedName>
        <fullName evidence="5">Serine acetyltransferase</fullName>
        <ecNumber evidence="5">2.3.1.30</ecNumber>
    </recommendedName>
</protein>
<organism evidence="6 7">
    <name type="scientific">Sphingobium chlorophenolicum</name>
    <dbReference type="NCBI Taxonomy" id="46429"/>
    <lineage>
        <taxon>Bacteria</taxon>
        <taxon>Pseudomonadati</taxon>
        <taxon>Pseudomonadota</taxon>
        <taxon>Alphaproteobacteria</taxon>
        <taxon>Sphingomonadales</taxon>
        <taxon>Sphingomonadaceae</taxon>
        <taxon>Sphingobium</taxon>
    </lineage>
</organism>
<comment type="catalytic activity">
    <reaction evidence="5">
        <text>L-serine + acetyl-CoA = O-acetyl-L-serine + CoA</text>
        <dbReference type="Rhea" id="RHEA:24560"/>
        <dbReference type="ChEBI" id="CHEBI:33384"/>
        <dbReference type="ChEBI" id="CHEBI:57287"/>
        <dbReference type="ChEBI" id="CHEBI:57288"/>
        <dbReference type="ChEBI" id="CHEBI:58340"/>
        <dbReference type="EC" id="2.3.1.30"/>
    </reaction>
</comment>
<dbReference type="GO" id="GO:0005737">
    <property type="term" value="C:cytoplasm"/>
    <property type="evidence" value="ECO:0007669"/>
    <property type="project" value="InterPro"/>
</dbReference>
<name>A0A081RGD5_SPHCR</name>
<dbReference type="PANTHER" id="PTHR42811">
    <property type="entry name" value="SERINE ACETYLTRANSFERASE"/>
    <property type="match status" value="1"/>
</dbReference>
<dbReference type="EMBL" id="JFHR01000012">
    <property type="protein sequence ID" value="KEQ54258.1"/>
    <property type="molecule type" value="Genomic_DNA"/>
</dbReference>
<proteinExistence type="inferred from homology"/>
<dbReference type="InterPro" id="IPR018357">
    <property type="entry name" value="Hexapep_transf_CS"/>
</dbReference>
<dbReference type="EC" id="2.3.1.30" evidence="5"/>
<dbReference type="InterPro" id="IPR001451">
    <property type="entry name" value="Hexapep"/>
</dbReference>
<dbReference type="Gene3D" id="2.160.10.10">
    <property type="entry name" value="Hexapeptide repeat proteins"/>
    <property type="match status" value="1"/>
</dbReference>
<evidence type="ECO:0000313" key="7">
    <source>
        <dbReference type="Proteomes" id="UP000028411"/>
    </source>
</evidence>
<dbReference type="InterPro" id="IPR011004">
    <property type="entry name" value="Trimer_LpxA-like_sf"/>
</dbReference>
<dbReference type="Proteomes" id="UP000028411">
    <property type="component" value="Unassembled WGS sequence"/>
</dbReference>
<dbReference type="SUPFAM" id="SSF51161">
    <property type="entry name" value="Trimeric LpxA-like enzymes"/>
    <property type="match status" value="1"/>
</dbReference>
<evidence type="ECO:0000256" key="2">
    <source>
        <dbReference type="ARBA" id="ARBA00022679"/>
    </source>
</evidence>
<accession>A0A081RGD5</accession>
<keyword evidence="2 5" id="KW-0808">Transferase</keyword>
<comment type="caution">
    <text evidence="6">The sequence shown here is derived from an EMBL/GenBank/DDBJ whole genome shotgun (WGS) entry which is preliminary data.</text>
</comment>